<protein>
    <recommendedName>
        <fullName evidence="1">HTH LytTR-type domain-containing protein</fullName>
    </recommendedName>
</protein>
<sequence length="50" mass="5979">MFKIHRSYLVALDKIDQLDLKNNQVFIEGNVCLVSRKMKSKLLEEMNRIR</sequence>
<keyword evidence="3" id="KW-1185">Reference proteome</keyword>
<evidence type="ECO:0000313" key="2">
    <source>
        <dbReference type="EMBL" id="RHM04964.1"/>
    </source>
</evidence>
<dbReference type="PROSITE" id="PS50930">
    <property type="entry name" value="HTH_LYTTR"/>
    <property type="match status" value="1"/>
</dbReference>
<comment type="caution">
    <text evidence="2">The sequence shown here is derived from an EMBL/GenBank/DDBJ whole genome shotgun (WGS) entry which is preliminary data.</text>
</comment>
<dbReference type="InterPro" id="IPR007492">
    <property type="entry name" value="LytTR_DNA-bd_dom"/>
</dbReference>
<dbReference type="AlphaFoldDB" id="A0A415NWY7"/>
<accession>A0A415NWY7</accession>
<evidence type="ECO:0000313" key="3">
    <source>
        <dbReference type="Proteomes" id="UP000284868"/>
    </source>
</evidence>
<proteinExistence type="predicted"/>
<gene>
    <name evidence="2" type="ORF">DWZ83_10675</name>
</gene>
<dbReference type="EMBL" id="QRPK01000123">
    <property type="protein sequence ID" value="RHM04964.1"/>
    <property type="molecule type" value="Genomic_DNA"/>
</dbReference>
<evidence type="ECO:0000259" key="1">
    <source>
        <dbReference type="PROSITE" id="PS50930"/>
    </source>
</evidence>
<dbReference type="GO" id="GO:0003677">
    <property type="term" value="F:DNA binding"/>
    <property type="evidence" value="ECO:0007669"/>
    <property type="project" value="InterPro"/>
</dbReference>
<dbReference type="Pfam" id="PF04397">
    <property type="entry name" value="LytTR"/>
    <property type="match status" value="1"/>
</dbReference>
<organism evidence="2 3">
    <name type="scientific">Amedibacillus dolichus</name>
    <dbReference type="NCBI Taxonomy" id="31971"/>
    <lineage>
        <taxon>Bacteria</taxon>
        <taxon>Bacillati</taxon>
        <taxon>Bacillota</taxon>
        <taxon>Erysipelotrichia</taxon>
        <taxon>Erysipelotrichales</taxon>
        <taxon>Erysipelotrichaceae</taxon>
        <taxon>Amedibacillus</taxon>
    </lineage>
</organism>
<dbReference type="Gene3D" id="2.40.50.1020">
    <property type="entry name" value="LytTr DNA-binding domain"/>
    <property type="match status" value="1"/>
</dbReference>
<reference evidence="2 3" key="1">
    <citation type="submission" date="2018-08" db="EMBL/GenBank/DDBJ databases">
        <title>A genome reference for cultivated species of the human gut microbiota.</title>
        <authorList>
            <person name="Zou Y."/>
            <person name="Xue W."/>
            <person name="Luo G."/>
        </authorList>
    </citation>
    <scope>NUCLEOTIDE SEQUENCE [LARGE SCALE GENOMIC DNA]</scope>
    <source>
        <strain evidence="2 3">AF35-6BH</strain>
    </source>
</reference>
<feature type="domain" description="HTH LytTR-type" evidence="1">
    <location>
        <begin position="1"/>
        <end position="48"/>
    </location>
</feature>
<name>A0A415NWY7_9FIRM</name>
<dbReference type="OrthoDB" id="9809318at2"/>
<dbReference type="Proteomes" id="UP000284868">
    <property type="component" value="Unassembled WGS sequence"/>
</dbReference>